<dbReference type="EMBL" id="CAJVQC010027979">
    <property type="protein sequence ID" value="CAG8738204.1"/>
    <property type="molecule type" value="Genomic_DNA"/>
</dbReference>
<reference evidence="1" key="1">
    <citation type="submission" date="2021-06" db="EMBL/GenBank/DDBJ databases">
        <authorList>
            <person name="Kallberg Y."/>
            <person name="Tangrot J."/>
            <person name="Rosling A."/>
        </authorList>
    </citation>
    <scope>NUCLEOTIDE SEQUENCE</scope>
    <source>
        <strain evidence="1">MA461A</strain>
    </source>
</reference>
<protein>
    <submittedName>
        <fullName evidence="1">12524_t:CDS:1</fullName>
    </submittedName>
</protein>
<feature type="non-terminal residue" evidence="1">
    <location>
        <position position="1"/>
    </location>
</feature>
<gene>
    <name evidence="1" type="ORF">RPERSI_LOCUS12881</name>
</gene>
<sequence>GSLIVILYYQNFNLNADQLHYNSVWGQNNALVGSKIYYTGGVIPNATIWKSVVDFFNTPNQMATQSKEFYYLDVSNNFKPNGIIPWVDLSSSSILPPHSW</sequence>
<dbReference type="Proteomes" id="UP000789920">
    <property type="component" value="Unassembled WGS sequence"/>
</dbReference>
<proteinExistence type="predicted"/>
<comment type="caution">
    <text evidence="1">The sequence shown here is derived from an EMBL/GenBank/DDBJ whole genome shotgun (WGS) entry which is preliminary data.</text>
</comment>
<organism evidence="1 2">
    <name type="scientific">Racocetra persica</name>
    <dbReference type="NCBI Taxonomy" id="160502"/>
    <lineage>
        <taxon>Eukaryota</taxon>
        <taxon>Fungi</taxon>
        <taxon>Fungi incertae sedis</taxon>
        <taxon>Mucoromycota</taxon>
        <taxon>Glomeromycotina</taxon>
        <taxon>Glomeromycetes</taxon>
        <taxon>Diversisporales</taxon>
        <taxon>Gigasporaceae</taxon>
        <taxon>Racocetra</taxon>
    </lineage>
</organism>
<keyword evidence="2" id="KW-1185">Reference proteome</keyword>
<name>A0ACA9Q6N5_9GLOM</name>
<accession>A0ACA9Q6N5</accession>
<feature type="non-terminal residue" evidence="1">
    <location>
        <position position="100"/>
    </location>
</feature>
<evidence type="ECO:0000313" key="1">
    <source>
        <dbReference type="EMBL" id="CAG8738204.1"/>
    </source>
</evidence>
<evidence type="ECO:0000313" key="2">
    <source>
        <dbReference type="Proteomes" id="UP000789920"/>
    </source>
</evidence>